<evidence type="ECO:0000313" key="2">
    <source>
        <dbReference type="Proteomes" id="UP000298493"/>
    </source>
</evidence>
<evidence type="ECO:0000313" key="1">
    <source>
        <dbReference type="EMBL" id="TID18553.1"/>
    </source>
</evidence>
<sequence>MLIERTSQSLLGHGYTPTTLHNLMLLHLSLLDHHLLDHGYPAFFSRSSQHSSVRLLLACNDFISVVSFPALAYLSIRSPQKY</sequence>
<name>A0A4Z1NYD3_9PEZI</name>
<dbReference type="AlphaFoldDB" id="A0A4Z1NYD3"/>
<organism evidence="1 2">
    <name type="scientific">Venturia nashicola</name>
    <dbReference type="NCBI Taxonomy" id="86259"/>
    <lineage>
        <taxon>Eukaryota</taxon>
        <taxon>Fungi</taxon>
        <taxon>Dikarya</taxon>
        <taxon>Ascomycota</taxon>
        <taxon>Pezizomycotina</taxon>
        <taxon>Dothideomycetes</taxon>
        <taxon>Pleosporomycetidae</taxon>
        <taxon>Venturiales</taxon>
        <taxon>Venturiaceae</taxon>
        <taxon>Venturia</taxon>
    </lineage>
</organism>
<comment type="caution">
    <text evidence="1">The sequence shown here is derived from an EMBL/GenBank/DDBJ whole genome shotgun (WGS) entry which is preliminary data.</text>
</comment>
<gene>
    <name evidence="1" type="ORF">E6O75_ATG06629</name>
</gene>
<reference evidence="1 2" key="1">
    <citation type="submission" date="2019-04" db="EMBL/GenBank/DDBJ databases">
        <title>High contiguity whole genome sequence and gene annotation resource for two Venturia nashicola isolates.</title>
        <authorList>
            <person name="Prokchorchik M."/>
            <person name="Won K."/>
            <person name="Lee Y."/>
            <person name="Choi E.D."/>
            <person name="Segonzac C."/>
            <person name="Sohn K.H."/>
        </authorList>
    </citation>
    <scope>NUCLEOTIDE SEQUENCE [LARGE SCALE GENOMIC DNA]</scope>
    <source>
        <strain evidence="1 2">PRI2</strain>
    </source>
</reference>
<dbReference type="Proteomes" id="UP000298493">
    <property type="component" value="Unassembled WGS sequence"/>
</dbReference>
<protein>
    <submittedName>
        <fullName evidence="1">Uncharacterized protein</fullName>
    </submittedName>
</protein>
<keyword evidence="2" id="KW-1185">Reference proteome</keyword>
<dbReference type="EMBL" id="SNSC02000014">
    <property type="protein sequence ID" value="TID18553.1"/>
    <property type="molecule type" value="Genomic_DNA"/>
</dbReference>
<accession>A0A4Z1NYD3</accession>
<proteinExistence type="predicted"/>